<dbReference type="InterPro" id="IPR002048">
    <property type="entry name" value="EF_hand_dom"/>
</dbReference>
<feature type="region of interest" description="Disordered" evidence="4">
    <location>
        <begin position="327"/>
        <end position="408"/>
    </location>
</feature>
<evidence type="ECO:0000259" key="5">
    <source>
        <dbReference type="PROSITE" id="PS50222"/>
    </source>
</evidence>
<feature type="domain" description="EF-hand" evidence="5">
    <location>
        <begin position="495"/>
        <end position="530"/>
    </location>
</feature>
<feature type="domain" description="EF-hand" evidence="5">
    <location>
        <begin position="150"/>
        <end position="176"/>
    </location>
</feature>
<keyword evidence="1" id="KW-0479">Metal-binding</keyword>
<dbReference type="InParanoid" id="A0A078B100"/>
<dbReference type="InterPro" id="IPR011992">
    <property type="entry name" value="EF-hand-dom_pair"/>
</dbReference>
<dbReference type="Gene3D" id="1.10.238.10">
    <property type="entry name" value="EF-hand"/>
    <property type="match status" value="7"/>
</dbReference>
<feature type="compositionally biased region" description="Polar residues" evidence="4">
    <location>
        <begin position="633"/>
        <end position="643"/>
    </location>
</feature>
<evidence type="ECO:0000256" key="3">
    <source>
        <dbReference type="ARBA" id="ARBA00022837"/>
    </source>
</evidence>
<feature type="domain" description="EF-hand" evidence="5">
    <location>
        <begin position="25"/>
        <end position="60"/>
    </location>
</feature>
<dbReference type="PROSITE" id="PS00018">
    <property type="entry name" value="EF_HAND_1"/>
    <property type="match status" value="10"/>
</dbReference>
<evidence type="ECO:0000256" key="2">
    <source>
        <dbReference type="ARBA" id="ARBA00022737"/>
    </source>
</evidence>
<reference evidence="6 7" key="1">
    <citation type="submission" date="2014-06" db="EMBL/GenBank/DDBJ databases">
        <authorList>
            <person name="Swart Estienne"/>
        </authorList>
    </citation>
    <scope>NUCLEOTIDE SEQUENCE [LARGE SCALE GENOMIC DNA]</scope>
    <source>
        <strain evidence="6 7">130c</strain>
    </source>
</reference>
<dbReference type="SMART" id="SM00054">
    <property type="entry name" value="EFh"/>
    <property type="match status" value="12"/>
</dbReference>
<dbReference type="PANTHER" id="PTHR34524">
    <property type="entry name" value="CALCYPHOSIN"/>
    <property type="match status" value="1"/>
</dbReference>
<dbReference type="InterPro" id="IPR051581">
    <property type="entry name" value="Ca-bind"/>
</dbReference>
<feature type="compositionally biased region" description="Low complexity" evidence="4">
    <location>
        <begin position="644"/>
        <end position="656"/>
    </location>
</feature>
<dbReference type="Pfam" id="PF13499">
    <property type="entry name" value="EF-hand_7"/>
    <property type="match status" value="4"/>
</dbReference>
<accession>A0A078B100</accession>
<feature type="domain" description="EF-hand" evidence="5">
    <location>
        <begin position="459"/>
        <end position="494"/>
    </location>
</feature>
<keyword evidence="3" id="KW-0106">Calcium</keyword>
<feature type="compositionally biased region" description="Polar residues" evidence="4">
    <location>
        <begin position="335"/>
        <end position="382"/>
    </location>
</feature>
<dbReference type="OMA" id="THHNING"/>
<dbReference type="PANTHER" id="PTHR34524:SF6">
    <property type="entry name" value="CALCYPHOSINE LIKE"/>
    <property type="match status" value="1"/>
</dbReference>
<feature type="compositionally biased region" description="Gly residues" evidence="4">
    <location>
        <begin position="394"/>
        <end position="405"/>
    </location>
</feature>
<dbReference type="Pfam" id="PF13202">
    <property type="entry name" value="EF-hand_5"/>
    <property type="match status" value="2"/>
</dbReference>
<evidence type="ECO:0000313" key="6">
    <source>
        <dbReference type="EMBL" id="CDW88239.1"/>
    </source>
</evidence>
<dbReference type="CDD" id="cd00051">
    <property type="entry name" value="EFh"/>
    <property type="match status" value="3"/>
</dbReference>
<dbReference type="EMBL" id="CCKQ01016364">
    <property type="protein sequence ID" value="CDW88239.1"/>
    <property type="molecule type" value="Genomic_DNA"/>
</dbReference>
<keyword evidence="7" id="KW-1185">Reference proteome</keyword>
<feature type="domain" description="EF-hand" evidence="5">
    <location>
        <begin position="177"/>
        <end position="212"/>
    </location>
</feature>
<feature type="domain" description="EF-hand" evidence="5">
    <location>
        <begin position="776"/>
        <end position="811"/>
    </location>
</feature>
<feature type="region of interest" description="Disordered" evidence="4">
    <location>
        <begin position="624"/>
        <end position="680"/>
    </location>
</feature>
<dbReference type="AlphaFoldDB" id="A0A078B100"/>
<feature type="domain" description="EF-hand" evidence="5">
    <location>
        <begin position="428"/>
        <end position="458"/>
    </location>
</feature>
<feature type="domain" description="EF-hand" evidence="5">
    <location>
        <begin position="62"/>
        <end position="97"/>
    </location>
</feature>
<evidence type="ECO:0000256" key="1">
    <source>
        <dbReference type="ARBA" id="ARBA00022723"/>
    </source>
</evidence>
<proteinExistence type="predicted"/>
<dbReference type="OrthoDB" id="444540at2759"/>
<dbReference type="GO" id="GO:0005509">
    <property type="term" value="F:calcium ion binding"/>
    <property type="evidence" value="ECO:0007669"/>
    <property type="project" value="InterPro"/>
</dbReference>
<organism evidence="6 7">
    <name type="scientific">Stylonychia lemnae</name>
    <name type="common">Ciliate</name>
    <dbReference type="NCBI Taxonomy" id="5949"/>
    <lineage>
        <taxon>Eukaryota</taxon>
        <taxon>Sar</taxon>
        <taxon>Alveolata</taxon>
        <taxon>Ciliophora</taxon>
        <taxon>Intramacronucleata</taxon>
        <taxon>Spirotrichea</taxon>
        <taxon>Stichotrichia</taxon>
        <taxon>Sporadotrichida</taxon>
        <taxon>Oxytrichidae</taxon>
        <taxon>Stylonychinae</taxon>
        <taxon>Stylonychia</taxon>
    </lineage>
</organism>
<gene>
    <name evidence="6" type="primary">Contig19831.g21031</name>
    <name evidence="6" type="ORF">STYLEM_17357</name>
</gene>
<dbReference type="SUPFAM" id="SSF47473">
    <property type="entry name" value="EF-hand"/>
    <property type="match status" value="4"/>
</dbReference>
<evidence type="ECO:0000256" key="4">
    <source>
        <dbReference type="SAM" id="MobiDB-lite"/>
    </source>
</evidence>
<sequence>MESIRTQFERELKAKLAQKATVHNTEENTLLKSFKYFDLDNNGTCEPDEFKKALEKIGVTIPSQKDLIALFNYYDTDGSGSLDYKEFTSILLGKDTGTMDRKSNQYGQGVGYKPAVSNSNGDNVNDVLGKVKTKLASRGARGLIGMGKQFKIFDDDNSRSLDQYEFKKAMKEQMLNLTDSEIMTLFNTFDRNRDGTIDYDVFVRVLRGPMNSFRKRLVLQAFKKIDKDGSGVVDYNDIKDIYNAKRHPDVIQGKKTEEDILLEFLETFETHHNICNSEAPDHVVTLEEFEEYYNNISSSIDNDQYFELMINNAWKINEGDKTYQKGWADKGDNANGKSLQSQYGQAKGGQTNNRPTTASQQNQRPQTTASQRGGFQTSNQASYGAAKGTVKGSQYGGSQRGGPVGGDTAIEKLRNRLASRGARGFIGMQKQFKIIDDNNSGTIDMAEFRKAIRDFRVDLTDNEIKLVFQTFDRDGSGEIDYDEFVRGVRGPMNAFRVKIVRAAFTKLDKDNSGVIDMNDIKGVYNASRHPDVKSGKKTEDEILGEFIETFETHHNINGGTRDRSVTFEEFTEYYNNVSASIDNDQYFELMMINAWKLHGDATRKPGWTNVAKKDLYQEGGYNVTKSAPYGIDNQPTSYSTSLRPQTQQSQYQTQPPAGSSSWQQKTDGTITGSVKAPNPQADMTYSEQQLVETFSAKLASRGARGIIGLQKQFKIFDDNRSHDLDEYEFRKAIKDFRINVLDKDIRRLFDIFDRDRSGSINYDEFLRGVRGEMNGFRRNLCQKAFNIMDKDKSGVLNIDDIKGVYNAKKHPDVIQGKRSEDEILGEFLDTFEMHYSLNVSLILKQQIFQQHENSRDGQISLDEWMEYYNNVSMSIDDDKYFELMMNSAWNLDNSKVTKKGWGGEF</sequence>
<protein>
    <submittedName>
        <fullName evidence="6">Ef hand family protein</fullName>
    </submittedName>
</protein>
<feature type="domain" description="EF-hand" evidence="5">
    <location>
        <begin position="740"/>
        <end position="775"/>
    </location>
</feature>
<evidence type="ECO:0000313" key="7">
    <source>
        <dbReference type="Proteomes" id="UP000039865"/>
    </source>
</evidence>
<feature type="domain" description="EF-hand" evidence="5">
    <location>
        <begin position="213"/>
        <end position="248"/>
    </location>
</feature>
<dbReference type="Proteomes" id="UP000039865">
    <property type="component" value="Unassembled WGS sequence"/>
</dbReference>
<keyword evidence="2" id="KW-0677">Repeat</keyword>
<feature type="domain" description="EF-hand" evidence="5">
    <location>
        <begin position="704"/>
        <end position="739"/>
    </location>
</feature>
<dbReference type="InterPro" id="IPR018247">
    <property type="entry name" value="EF_Hand_1_Ca_BS"/>
</dbReference>
<feature type="compositionally biased region" description="Polar residues" evidence="4">
    <location>
        <begin position="657"/>
        <end position="672"/>
    </location>
</feature>
<name>A0A078B100_STYLE</name>
<dbReference type="PROSITE" id="PS50222">
    <property type="entry name" value="EF_HAND_2"/>
    <property type="match status" value="11"/>
</dbReference>